<organism evidence="1 2">
    <name type="scientific">Exophiala mesophila</name>
    <name type="common">Black yeast-like fungus</name>
    <dbReference type="NCBI Taxonomy" id="212818"/>
    <lineage>
        <taxon>Eukaryota</taxon>
        <taxon>Fungi</taxon>
        <taxon>Dikarya</taxon>
        <taxon>Ascomycota</taxon>
        <taxon>Pezizomycotina</taxon>
        <taxon>Eurotiomycetes</taxon>
        <taxon>Chaetothyriomycetidae</taxon>
        <taxon>Chaetothyriales</taxon>
        <taxon>Herpotrichiellaceae</taxon>
        <taxon>Exophiala</taxon>
    </lineage>
</organism>
<dbReference type="InterPro" id="IPR032710">
    <property type="entry name" value="NTF2-like_dom_sf"/>
</dbReference>
<gene>
    <name evidence="1" type="ORF">B0A52_02518</name>
</gene>
<evidence type="ECO:0008006" key="3">
    <source>
        <dbReference type="Google" id="ProtNLM"/>
    </source>
</evidence>
<protein>
    <recommendedName>
        <fullName evidence="3">SnoaL-like domain-containing protein</fullName>
    </recommendedName>
</protein>
<name>A0A438ND69_EXOME</name>
<reference evidence="1 2" key="1">
    <citation type="submission" date="2017-03" db="EMBL/GenBank/DDBJ databases">
        <title>Genomes of endolithic fungi from Antarctica.</title>
        <authorList>
            <person name="Coleine C."/>
            <person name="Masonjones S."/>
            <person name="Stajich J.E."/>
        </authorList>
    </citation>
    <scope>NUCLEOTIDE SEQUENCE [LARGE SCALE GENOMIC DNA]</scope>
    <source>
        <strain evidence="1 2">CCFEE 6314</strain>
    </source>
</reference>
<dbReference type="Gene3D" id="3.10.450.50">
    <property type="match status" value="1"/>
</dbReference>
<dbReference type="VEuPathDB" id="FungiDB:PV10_07637"/>
<dbReference type="SUPFAM" id="SSF54427">
    <property type="entry name" value="NTF2-like"/>
    <property type="match status" value="1"/>
</dbReference>
<dbReference type="Proteomes" id="UP000288859">
    <property type="component" value="Unassembled WGS sequence"/>
</dbReference>
<dbReference type="EMBL" id="NAJM01000007">
    <property type="protein sequence ID" value="RVX73628.1"/>
    <property type="molecule type" value="Genomic_DNA"/>
</dbReference>
<dbReference type="OrthoDB" id="4119853at2759"/>
<comment type="caution">
    <text evidence="1">The sequence shown here is derived from an EMBL/GenBank/DDBJ whole genome shotgun (WGS) entry which is preliminary data.</text>
</comment>
<evidence type="ECO:0000313" key="2">
    <source>
        <dbReference type="Proteomes" id="UP000288859"/>
    </source>
</evidence>
<sequence>MAYNTEDTDWSEFEISAKSKDLISRFFQLLDTESDDVGDKLAEEIFTSDAKAEFGGKFFMGKEEIRKSRENAWKVIDKRRHKVVKVFTSTAEGQDLLIIGHVEMGFRNGNSLQGEFAGRLIIDGATGDSPKLTHYQVYADTAPIARALAPPKS</sequence>
<proteinExistence type="predicted"/>
<accession>A0A438ND69</accession>
<evidence type="ECO:0000313" key="1">
    <source>
        <dbReference type="EMBL" id="RVX73628.1"/>
    </source>
</evidence>
<dbReference type="AlphaFoldDB" id="A0A438ND69"/>